<dbReference type="InterPro" id="IPR001680">
    <property type="entry name" value="WD40_rpt"/>
</dbReference>
<dbReference type="InterPro" id="IPR011494">
    <property type="entry name" value="HIRA-like_C"/>
</dbReference>
<keyword evidence="4 9" id="KW-0677">Repeat</keyword>
<keyword evidence="7 9" id="KW-0804">Transcription</keyword>
<evidence type="ECO:0000259" key="11">
    <source>
        <dbReference type="Pfam" id="PF24105"/>
    </source>
</evidence>
<proteinExistence type="inferred from homology"/>
<evidence type="ECO:0000259" key="10">
    <source>
        <dbReference type="Pfam" id="PF07569"/>
    </source>
</evidence>
<evidence type="ECO:0000256" key="7">
    <source>
        <dbReference type="ARBA" id="ARBA00023163"/>
    </source>
</evidence>
<dbReference type="SMART" id="SM00320">
    <property type="entry name" value="WD40"/>
    <property type="match status" value="8"/>
</dbReference>
<comment type="function">
    <text evidence="9">Required for replication-independent chromatin assembly and for the periodic repression of histone gene transcription during the cell cycle.</text>
</comment>
<evidence type="ECO:0000256" key="2">
    <source>
        <dbReference type="ARBA" id="ARBA00007306"/>
    </source>
</evidence>
<comment type="similarity">
    <text evidence="2 9">Belongs to the WD repeat HIR1 family.</text>
</comment>
<evidence type="ECO:0000256" key="6">
    <source>
        <dbReference type="ARBA" id="ARBA00023015"/>
    </source>
</evidence>
<dbReference type="GO" id="GO:0031491">
    <property type="term" value="F:nucleosome binding"/>
    <property type="evidence" value="ECO:0007669"/>
    <property type="project" value="TreeGrafter"/>
</dbReference>
<dbReference type="GO" id="GO:0005634">
    <property type="term" value="C:nucleus"/>
    <property type="evidence" value="ECO:0007669"/>
    <property type="project" value="UniProtKB-SubCell"/>
</dbReference>
<dbReference type="PANTHER" id="PTHR13831">
    <property type="entry name" value="MEMBER OF THE HIR1 FAMILY OF WD-REPEAT PROTEINS"/>
    <property type="match status" value="1"/>
</dbReference>
<evidence type="ECO:0000256" key="3">
    <source>
        <dbReference type="ARBA" id="ARBA00022574"/>
    </source>
</evidence>
<dbReference type="GO" id="GO:0000785">
    <property type="term" value="C:chromatin"/>
    <property type="evidence" value="ECO:0007669"/>
    <property type="project" value="TreeGrafter"/>
</dbReference>
<evidence type="ECO:0000256" key="9">
    <source>
        <dbReference type="RuleBase" id="RU364014"/>
    </source>
</evidence>
<dbReference type="Proteomes" id="UP001153636">
    <property type="component" value="Chromosome 9"/>
</dbReference>
<dbReference type="InterPro" id="IPR031120">
    <property type="entry name" value="HIR1-like"/>
</dbReference>
<dbReference type="Pfam" id="PF24105">
    <property type="entry name" value="Beta-prop_CAF1B_HIR1"/>
    <property type="match status" value="1"/>
</dbReference>
<evidence type="ECO:0000256" key="5">
    <source>
        <dbReference type="ARBA" id="ARBA00022853"/>
    </source>
</evidence>
<keyword evidence="13" id="KW-1185">Reference proteome</keyword>
<dbReference type="GO" id="GO:0006338">
    <property type="term" value="P:chromatin remodeling"/>
    <property type="evidence" value="ECO:0007669"/>
    <property type="project" value="InterPro"/>
</dbReference>
<keyword evidence="8 9" id="KW-0539">Nucleus</keyword>
<sequence length="891" mass="98992">MIFLKPAWINHDDNKPIFSIDIHPNGGRFATGGQGGSGGRIVIWNIGPILDENEEINSKIPKMLCQMDNHLACVNVVRWSNGGHLLASGSDDKLVMIWRLTNEGSSSIFGSGHVNVETWKCVYTLNSHNGDVLDLAWAPHDGWLASSSVDNTVIIWNAQKFPEKVAVLKNHTGMVKGVTWDPVDKYIASQSDDKSLRIWRTSDWTQQEVVTEPFTECSATTHVLRLAWSPDGQYLVSAHAMNGGGPTAQIIEREGWRQDKDFVGHRKAVTCVRFNSNILKKQEGDNAKPTQYCCCAVGSRDRSISVWLTSLKRPLVVIKDLFDDSVLDMSWSSNGLYLMACSWDGTVACVIFTQAEIGTPLTMEEKNELYEKMYHKSFQKNWNLSFAGSQIVENPELLGVLDEINSKPENAHISIEIQDPPQPATPQKDVPISFESPKLNQSILVPQNKQLETRLPSGKRRITPMLLTAVKDGASNISEKTDSLIPIPSQTSFSKSSPTKSQIIVETVKPQDVPKLQLPNSSQTKFQSNNLVSKVMAPPTVQINQLMCCEVPGDEPIVKFINILDPLKLPPGVSVTKDCGIIKLQITNNCHKTPKGSLSKIEAFKNMTDKELKWDTYLGSSIRCLAANRKLIVVCCEDLTINCYDIKSGARPLPPILIEDLVSSISMTQEGHCLVLTKTGLIHMWDLENNKNIFSRISVRSLLSGKGSVNGCSLGPSNQPVITLTDGRAYAYSLDLLTWVQLSNPLDPVCATGSHLTKKLPQTLPLASMQKYMRSQRSIDTLPPGVTLSFLESQIMATGVLESSAEYKHWLFATVNHLLEKGPECRLRIIIDDLMGPTHKSSKKPKVEKVLGLTKLNLLKDILGIIKTKLPWQRLYKEYSEQLLELESHSQ</sequence>
<evidence type="ECO:0000256" key="1">
    <source>
        <dbReference type="ARBA" id="ARBA00004123"/>
    </source>
</evidence>
<dbReference type="CDD" id="cd00200">
    <property type="entry name" value="WD40"/>
    <property type="match status" value="1"/>
</dbReference>
<dbReference type="FunFam" id="2.130.10.10:FF:000075">
    <property type="entry name" value="Protein HIRA"/>
    <property type="match status" value="1"/>
</dbReference>
<evidence type="ECO:0000313" key="13">
    <source>
        <dbReference type="Proteomes" id="UP001153636"/>
    </source>
</evidence>
<dbReference type="PANTHER" id="PTHR13831:SF0">
    <property type="entry name" value="PROTEIN HIRA"/>
    <property type="match status" value="1"/>
</dbReference>
<dbReference type="GO" id="GO:0006351">
    <property type="term" value="P:DNA-templated transcription"/>
    <property type="evidence" value="ECO:0007669"/>
    <property type="project" value="InterPro"/>
</dbReference>
<dbReference type="SUPFAM" id="SSF50978">
    <property type="entry name" value="WD40 repeat-like"/>
    <property type="match status" value="2"/>
</dbReference>
<dbReference type="EMBL" id="OV651821">
    <property type="protein sequence ID" value="CAH1115404.1"/>
    <property type="molecule type" value="Genomic_DNA"/>
</dbReference>
<keyword evidence="9" id="KW-0678">Repressor</keyword>
<dbReference type="AlphaFoldDB" id="A0A9P0DBE3"/>
<name>A0A9P0DBE3_9CUCU</name>
<dbReference type="Gene3D" id="2.130.10.10">
    <property type="entry name" value="YVTN repeat-like/Quinoprotein amine dehydrogenase"/>
    <property type="match status" value="3"/>
</dbReference>
<feature type="domain" description="Protein HIRA-like C-terminal" evidence="10">
    <location>
        <begin position="649"/>
        <end position="834"/>
    </location>
</feature>
<keyword evidence="3 9" id="KW-0853">WD repeat</keyword>
<evidence type="ECO:0000256" key="8">
    <source>
        <dbReference type="ARBA" id="ARBA00023242"/>
    </source>
</evidence>
<dbReference type="GO" id="GO:0006355">
    <property type="term" value="P:regulation of DNA-templated transcription"/>
    <property type="evidence" value="ECO:0007669"/>
    <property type="project" value="InterPro"/>
</dbReference>
<dbReference type="OrthoDB" id="1741719at2759"/>
<feature type="domain" description="CAF1B/HIR1 beta-propeller" evidence="11">
    <location>
        <begin position="9"/>
        <end position="202"/>
    </location>
</feature>
<keyword evidence="6 9" id="KW-0805">Transcription regulation</keyword>
<protein>
    <recommendedName>
        <fullName evidence="9">Protein HIRA</fullName>
    </recommendedName>
</protein>
<gene>
    <name evidence="12" type="ORF">PSYICH_LOCUS15301</name>
</gene>
<dbReference type="Pfam" id="PF00400">
    <property type="entry name" value="WD40"/>
    <property type="match status" value="2"/>
</dbReference>
<dbReference type="InterPro" id="IPR036322">
    <property type="entry name" value="WD40_repeat_dom_sf"/>
</dbReference>
<evidence type="ECO:0000313" key="12">
    <source>
        <dbReference type="EMBL" id="CAH1115404.1"/>
    </source>
</evidence>
<reference evidence="12" key="1">
    <citation type="submission" date="2022-01" db="EMBL/GenBank/DDBJ databases">
        <authorList>
            <person name="King R."/>
        </authorList>
    </citation>
    <scope>NUCLEOTIDE SEQUENCE</scope>
</reference>
<organism evidence="12 13">
    <name type="scientific">Psylliodes chrysocephalus</name>
    <dbReference type="NCBI Taxonomy" id="3402493"/>
    <lineage>
        <taxon>Eukaryota</taxon>
        <taxon>Metazoa</taxon>
        <taxon>Ecdysozoa</taxon>
        <taxon>Arthropoda</taxon>
        <taxon>Hexapoda</taxon>
        <taxon>Insecta</taxon>
        <taxon>Pterygota</taxon>
        <taxon>Neoptera</taxon>
        <taxon>Endopterygota</taxon>
        <taxon>Coleoptera</taxon>
        <taxon>Polyphaga</taxon>
        <taxon>Cucujiformia</taxon>
        <taxon>Chrysomeloidea</taxon>
        <taxon>Chrysomelidae</taxon>
        <taxon>Galerucinae</taxon>
        <taxon>Alticini</taxon>
        <taxon>Psylliodes</taxon>
    </lineage>
</organism>
<dbReference type="Pfam" id="PF07569">
    <property type="entry name" value="Hira"/>
    <property type="match status" value="1"/>
</dbReference>
<dbReference type="InterPro" id="IPR055410">
    <property type="entry name" value="Beta-prop_CAF1B_HIR1"/>
</dbReference>
<dbReference type="InterPro" id="IPR015943">
    <property type="entry name" value="WD40/YVTN_repeat-like_dom_sf"/>
</dbReference>
<keyword evidence="5 9" id="KW-0156">Chromatin regulator</keyword>
<dbReference type="GO" id="GO:0000417">
    <property type="term" value="C:HIR complex"/>
    <property type="evidence" value="ECO:0007669"/>
    <property type="project" value="TreeGrafter"/>
</dbReference>
<comment type="subcellular location">
    <subcellularLocation>
        <location evidence="1 9">Nucleus</location>
    </subcellularLocation>
</comment>
<accession>A0A9P0DBE3</accession>
<dbReference type="InterPro" id="IPR019015">
    <property type="entry name" value="HIRA_B_motif"/>
</dbReference>
<dbReference type="Pfam" id="PF09453">
    <property type="entry name" value="HIRA_B"/>
    <property type="match status" value="1"/>
</dbReference>
<evidence type="ECO:0000256" key="4">
    <source>
        <dbReference type="ARBA" id="ARBA00022737"/>
    </source>
</evidence>